<dbReference type="InterPro" id="IPR015867">
    <property type="entry name" value="N-reg_PII/ATP_PRibTrfase_C"/>
</dbReference>
<dbReference type="PANTHER" id="PTHR41774">
    <property type="match status" value="1"/>
</dbReference>
<gene>
    <name evidence="2" type="ORF">D9756_005553</name>
</gene>
<dbReference type="EMBL" id="JAACJO010000008">
    <property type="protein sequence ID" value="KAF5355109.1"/>
    <property type="molecule type" value="Genomic_DNA"/>
</dbReference>
<organism evidence="2 3">
    <name type="scientific">Leucocoprinus leucothites</name>
    <dbReference type="NCBI Taxonomy" id="201217"/>
    <lineage>
        <taxon>Eukaryota</taxon>
        <taxon>Fungi</taxon>
        <taxon>Dikarya</taxon>
        <taxon>Basidiomycota</taxon>
        <taxon>Agaricomycotina</taxon>
        <taxon>Agaricomycetes</taxon>
        <taxon>Agaricomycetidae</taxon>
        <taxon>Agaricales</taxon>
        <taxon>Agaricineae</taxon>
        <taxon>Agaricaceae</taxon>
        <taxon>Leucocoprinus</taxon>
    </lineage>
</organism>
<name>A0A8H5FZW4_9AGAR</name>
<comment type="caution">
    <text evidence="2">The sequence shown here is derived from an EMBL/GenBank/DDBJ whole genome shotgun (WGS) entry which is preliminary data.</text>
</comment>
<dbReference type="InterPro" id="IPR036069">
    <property type="entry name" value="DUF34/NIF3_sf"/>
</dbReference>
<dbReference type="OrthoDB" id="15981at2759"/>
<dbReference type="SUPFAM" id="SSF102705">
    <property type="entry name" value="NIF3 (NGG1p interacting factor 3)-like"/>
    <property type="match status" value="1"/>
</dbReference>
<keyword evidence="3" id="KW-1185">Reference proteome</keyword>
<sequence>MVNHHQTFPVPVPFPLQHSTPMSPMRFKLVFFVPRKNTRAVLGRLFLKFSSVLGKIGKYEQCAFIQPGTGQFRAMPGARPTLGSVGELEHVEEDRVETTLFDHKGDGEAVREVITELKSVHPYEEVVYDVYKLEDF</sequence>
<dbReference type="AlphaFoldDB" id="A0A8H5FZW4"/>
<accession>A0A8H5FZW4</accession>
<evidence type="ECO:0000313" key="2">
    <source>
        <dbReference type="EMBL" id="KAF5355109.1"/>
    </source>
</evidence>
<dbReference type="Proteomes" id="UP000559027">
    <property type="component" value="Unassembled WGS sequence"/>
</dbReference>
<dbReference type="Gene3D" id="3.30.70.120">
    <property type="match status" value="1"/>
</dbReference>
<proteinExistence type="predicted"/>
<evidence type="ECO:0000256" key="1">
    <source>
        <dbReference type="ARBA" id="ARBA00020998"/>
    </source>
</evidence>
<protein>
    <recommendedName>
        <fullName evidence="1">ATP phosphoribosyltransferase</fullName>
    </recommendedName>
</protein>
<evidence type="ECO:0000313" key="3">
    <source>
        <dbReference type="Proteomes" id="UP000559027"/>
    </source>
</evidence>
<reference evidence="2 3" key="1">
    <citation type="journal article" date="2020" name="ISME J.">
        <title>Uncovering the hidden diversity of litter-decomposition mechanisms in mushroom-forming fungi.</title>
        <authorList>
            <person name="Floudas D."/>
            <person name="Bentzer J."/>
            <person name="Ahren D."/>
            <person name="Johansson T."/>
            <person name="Persson P."/>
            <person name="Tunlid A."/>
        </authorList>
    </citation>
    <scope>NUCLEOTIDE SEQUENCE [LARGE SCALE GENOMIC DNA]</scope>
    <source>
        <strain evidence="2 3">CBS 146.42</strain>
    </source>
</reference>
<dbReference type="PANTHER" id="PTHR41774:SF1">
    <property type="entry name" value="NGG1P INTERACTING FACTOR NIF3"/>
    <property type="match status" value="1"/>
</dbReference>